<comment type="caution">
    <text evidence="1">The sequence shown here is derived from an EMBL/GenBank/DDBJ whole genome shotgun (WGS) entry which is preliminary data.</text>
</comment>
<organism evidence="1 2">
    <name type="scientific">Kangiella japonica</name>
    <dbReference type="NCBI Taxonomy" id="647384"/>
    <lineage>
        <taxon>Bacteria</taxon>
        <taxon>Pseudomonadati</taxon>
        <taxon>Pseudomonadota</taxon>
        <taxon>Gammaproteobacteria</taxon>
        <taxon>Kangiellales</taxon>
        <taxon>Kangiellaceae</taxon>
        <taxon>Kangiella</taxon>
    </lineage>
</organism>
<proteinExistence type="predicted"/>
<keyword evidence="2" id="KW-1185">Reference proteome</keyword>
<protein>
    <submittedName>
        <fullName evidence="1">Uncharacterized protein</fullName>
    </submittedName>
</protein>
<evidence type="ECO:0000313" key="1">
    <source>
        <dbReference type="EMBL" id="GAA0199087.1"/>
    </source>
</evidence>
<evidence type="ECO:0000313" key="2">
    <source>
        <dbReference type="Proteomes" id="UP001501221"/>
    </source>
</evidence>
<accession>A0ABN0SU15</accession>
<gene>
    <name evidence="1" type="ORF">GCM10009123_03010</name>
</gene>
<name>A0ABN0SU15_9GAMM</name>
<reference evidence="1 2" key="1">
    <citation type="journal article" date="2019" name="Int. J. Syst. Evol. Microbiol.">
        <title>The Global Catalogue of Microorganisms (GCM) 10K type strain sequencing project: providing services to taxonomists for standard genome sequencing and annotation.</title>
        <authorList>
            <consortium name="The Broad Institute Genomics Platform"/>
            <consortium name="The Broad Institute Genome Sequencing Center for Infectious Disease"/>
            <person name="Wu L."/>
            <person name="Ma J."/>
        </authorList>
    </citation>
    <scope>NUCLEOTIDE SEQUENCE [LARGE SCALE GENOMIC DNA]</scope>
    <source>
        <strain evidence="1 2">JCM 16211</strain>
    </source>
</reference>
<dbReference type="RefSeq" id="WP_343985522.1">
    <property type="nucleotide sequence ID" value="NZ_BAAAFM010000001.1"/>
</dbReference>
<dbReference type="Proteomes" id="UP001501221">
    <property type="component" value="Unassembled WGS sequence"/>
</dbReference>
<dbReference type="EMBL" id="BAAAFM010000001">
    <property type="protein sequence ID" value="GAA0199087.1"/>
    <property type="molecule type" value="Genomic_DNA"/>
</dbReference>
<sequence length="101" mass="11547">MLAEIISIIAVLVAGLSALYARWAVNEAKKANELNRFEALLGLKSSYLNEMDTQIRLAKDWGENDSYAQACRDKFTKADTKYREICKELDAYYFQLVKTTN</sequence>